<dbReference type="Proteomes" id="UP000515145">
    <property type="component" value="Chromosome 2"/>
</dbReference>
<sequence>MVLSHNAPQVLPKQHDCKEEEILSDQQLCNQEKSSSLDHFDPTVIQYKIEINHQDPLLNIILTPEIKLHRTDLTQQHNCKEEELILPDQQLCNHDRNCSQDWEEPEPPQVKEERQVLFSSHEEEQHVLNEETQPSVVTDAYESNHIDSEPSCDVVLSQNSPPEKKILKWKPYGKSFSCQWNLKSHQRTHTGEKRFSCETYGKHFNQTGMLTAHMRVHTGEKRFSCLTCGKRFNQTGEKPYSCNTCGKCFSNVGDLVMLVISDCPSQPLHVVLTSYRSSFSNRLRLPR</sequence>
<evidence type="ECO:0000256" key="5">
    <source>
        <dbReference type="ARBA" id="ARBA00022833"/>
    </source>
</evidence>
<keyword evidence="3" id="KW-0677">Repeat</keyword>
<comment type="subcellular location">
    <subcellularLocation>
        <location evidence="1">Nucleus</location>
    </subcellularLocation>
</comment>
<dbReference type="GO" id="GO:0000978">
    <property type="term" value="F:RNA polymerase II cis-regulatory region sequence-specific DNA binding"/>
    <property type="evidence" value="ECO:0007669"/>
    <property type="project" value="TreeGrafter"/>
</dbReference>
<dbReference type="InterPro" id="IPR036236">
    <property type="entry name" value="Znf_C2H2_sf"/>
</dbReference>
<keyword evidence="9" id="KW-0539">Nucleus</keyword>
<reference evidence="13" key="1">
    <citation type="submission" date="2025-08" db="UniProtKB">
        <authorList>
            <consortium name="RefSeq"/>
        </authorList>
    </citation>
    <scope>IDENTIFICATION</scope>
</reference>
<evidence type="ECO:0000256" key="8">
    <source>
        <dbReference type="ARBA" id="ARBA00023163"/>
    </source>
</evidence>
<dbReference type="PANTHER" id="PTHR24399:SF70">
    <property type="entry name" value="C2H2-TYPE DOMAIN-CONTAINING PROTEIN"/>
    <property type="match status" value="1"/>
</dbReference>
<protein>
    <submittedName>
        <fullName evidence="13">Zinc finger protein 420-like</fullName>
    </submittedName>
</protein>
<evidence type="ECO:0000256" key="10">
    <source>
        <dbReference type="PROSITE-ProRule" id="PRU00042"/>
    </source>
</evidence>
<evidence type="ECO:0000256" key="3">
    <source>
        <dbReference type="ARBA" id="ARBA00022737"/>
    </source>
</evidence>
<dbReference type="SUPFAM" id="SSF57667">
    <property type="entry name" value="beta-beta-alpha zinc fingers"/>
    <property type="match status" value="2"/>
</dbReference>
<keyword evidence="6" id="KW-0805">Transcription regulation</keyword>
<keyword evidence="2" id="KW-0479">Metal-binding</keyword>
<gene>
    <name evidence="13" type="primary">LOC114451647</name>
</gene>
<keyword evidence="8" id="KW-0804">Transcription</keyword>
<evidence type="ECO:0000256" key="9">
    <source>
        <dbReference type="ARBA" id="ARBA00023242"/>
    </source>
</evidence>
<accession>A0A6P7KD02</accession>
<dbReference type="GO" id="GO:0001227">
    <property type="term" value="F:DNA-binding transcription repressor activity, RNA polymerase II-specific"/>
    <property type="evidence" value="ECO:0007669"/>
    <property type="project" value="TreeGrafter"/>
</dbReference>
<evidence type="ECO:0000256" key="2">
    <source>
        <dbReference type="ARBA" id="ARBA00022723"/>
    </source>
</evidence>
<organism evidence="12 13">
    <name type="scientific">Parambassis ranga</name>
    <name type="common">Indian glassy fish</name>
    <dbReference type="NCBI Taxonomy" id="210632"/>
    <lineage>
        <taxon>Eukaryota</taxon>
        <taxon>Metazoa</taxon>
        <taxon>Chordata</taxon>
        <taxon>Craniata</taxon>
        <taxon>Vertebrata</taxon>
        <taxon>Euteleostomi</taxon>
        <taxon>Actinopterygii</taxon>
        <taxon>Neopterygii</taxon>
        <taxon>Teleostei</taxon>
        <taxon>Neoteleostei</taxon>
        <taxon>Acanthomorphata</taxon>
        <taxon>Ovalentaria</taxon>
        <taxon>Ambassidae</taxon>
        <taxon>Parambassis</taxon>
    </lineage>
</organism>
<evidence type="ECO:0000256" key="6">
    <source>
        <dbReference type="ARBA" id="ARBA00023015"/>
    </source>
</evidence>
<evidence type="ECO:0000259" key="11">
    <source>
        <dbReference type="PROSITE" id="PS50157"/>
    </source>
</evidence>
<dbReference type="GO" id="GO:0005654">
    <property type="term" value="C:nucleoplasm"/>
    <property type="evidence" value="ECO:0007669"/>
    <property type="project" value="TreeGrafter"/>
</dbReference>
<evidence type="ECO:0000313" key="13">
    <source>
        <dbReference type="RefSeq" id="XP_028286227.1"/>
    </source>
</evidence>
<dbReference type="GO" id="GO:0008270">
    <property type="term" value="F:zinc ion binding"/>
    <property type="evidence" value="ECO:0007669"/>
    <property type="project" value="UniProtKB-KW"/>
</dbReference>
<proteinExistence type="predicted"/>
<feature type="domain" description="C2H2-type" evidence="11">
    <location>
        <begin position="173"/>
        <end position="194"/>
    </location>
</feature>
<dbReference type="PROSITE" id="PS50157">
    <property type="entry name" value="ZINC_FINGER_C2H2_2"/>
    <property type="match status" value="2"/>
</dbReference>
<dbReference type="InterPro" id="IPR013087">
    <property type="entry name" value="Znf_C2H2_type"/>
</dbReference>
<evidence type="ECO:0000256" key="7">
    <source>
        <dbReference type="ARBA" id="ARBA00023125"/>
    </source>
</evidence>
<dbReference type="InParanoid" id="A0A6P7KD02"/>
<keyword evidence="4 10" id="KW-0863">Zinc-finger</keyword>
<feature type="non-terminal residue" evidence="13">
    <location>
        <position position="287"/>
    </location>
</feature>
<keyword evidence="7" id="KW-0238">DNA-binding</keyword>
<dbReference type="PANTHER" id="PTHR24399">
    <property type="entry name" value="ZINC FINGER AND BTB DOMAIN-CONTAINING"/>
    <property type="match status" value="1"/>
</dbReference>
<dbReference type="FunFam" id="3.30.160.60:FF:002343">
    <property type="entry name" value="Zinc finger protein 33A"/>
    <property type="match status" value="1"/>
</dbReference>
<evidence type="ECO:0000256" key="4">
    <source>
        <dbReference type="ARBA" id="ARBA00022771"/>
    </source>
</evidence>
<dbReference type="FunFam" id="3.30.160.60:FF:000110">
    <property type="entry name" value="Zinc finger protein-like"/>
    <property type="match status" value="1"/>
</dbReference>
<dbReference type="Gene3D" id="3.30.160.60">
    <property type="entry name" value="Classic Zinc Finger"/>
    <property type="match status" value="4"/>
</dbReference>
<dbReference type="OrthoDB" id="8113227at2759"/>
<dbReference type="RefSeq" id="XP_028286227.1">
    <property type="nucleotide sequence ID" value="XM_028430426.1"/>
</dbReference>
<dbReference type="AlphaFoldDB" id="A0A6P7KD02"/>
<dbReference type="GeneID" id="114451647"/>
<evidence type="ECO:0000256" key="1">
    <source>
        <dbReference type="ARBA" id="ARBA00004123"/>
    </source>
</evidence>
<feature type="domain" description="C2H2-type" evidence="11">
    <location>
        <begin position="195"/>
        <end position="222"/>
    </location>
</feature>
<name>A0A6P7KD02_9TELE</name>
<keyword evidence="12" id="KW-1185">Reference proteome</keyword>
<keyword evidence="5" id="KW-0862">Zinc</keyword>
<evidence type="ECO:0000313" key="12">
    <source>
        <dbReference type="Proteomes" id="UP000515145"/>
    </source>
</evidence>